<dbReference type="EMBL" id="DTCM01000006">
    <property type="protein sequence ID" value="HGL40146.1"/>
    <property type="molecule type" value="Genomic_DNA"/>
</dbReference>
<accession>A0A7C4E3D7</accession>
<dbReference type="EMBL" id="DTAD01000081">
    <property type="protein sequence ID" value="HGN90946.1"/>
    <property type="molecule type" value="Genomic_DNA"/>
</dbReference>
<comment type="caution">
    <text evidence="3">The sequence shown here is derived from an EMBL/GenBank/DDBJ whole genome shotgun (WGS) entry which is preliminary data.</text>
</comment>
<evidence type="ECO:0000313" key="2">
    <source>
        <dbReference type="EMBL" id="HGL40146.1"/>
    </source>
</evidence>
<feature type="compositionally biased region" description="Basic residues" evidence="1">
    <location>
        <begin position="43"/>
        <end position="62"/>
    </location>
</feature>
<evidence type="ECO:0000256" key="1">
    <source>
        <dbReference type="SAM" id="MobiDB-lite"/>
    </source>
</evidence>
<feature type="region of interest" description="Disordered" evidence="1">
    <location>
        <begin position="41"/>
        <end position="69"/>
    </location>
</feature>
<gene>
    <name evidence="3" type="ORF">ENT82_07495</name>
    <name evidence="2" type="ORF">ENU43_00535</name>
</gene>
<proteinExistence type="predicted"/>
<reference evidence="3" key="1">
    <citation type="journal article" date="2020" name="mSystems">
        <title>Genome- and Community-Level Interaction Insights into Carbon Utilization and Element Cycling Functions of Hydrothermarchaeota in Hydrothermal Sediment.</title>
        <authorList>
            <person name="Zhou Z."/>
            <person name="Liu Y."/>
            <person name="Xu W."/>
            <person name="Pan J."/>
            <person name="Luo Z.H."/>
            <person name="Li M."/>
        </authorList>
    </citation>
    <scope>NUCLEOTIDE SEQUENCE [LARGE SCALE GENOMIC DNA]</scope>
    <source>
        <strain evidence="3">SpSt-613</strain>
        <strain evidence="2">SpSt-669</strain>
    </source>
</reference>
<organism evidence="3">
    <name type="scientific">Caldiarchaeum subterraneum</name>
    <dbReference type="NCBI Taxonomy" id="311458"/>
    <lineage>
        <taxon>Archaea</taxon>
        <taxon>Nitrososphaerota</taxon>
        <taxon>Candidatus Caldarchaeales</taxon>
        <taxon>Candidatus Caldarchaeaceae</taxon>
        <taxon>Candidatus Caldarchaeum</taxon>
    </lineage>
</organism>
<dbReference type="AlphaFoldDB" id="A0A7C4E3D7"/>
<evidence type="ECO:0000313" key="3">
    <source>
        <dbReference type="EMBL" id="HGN90946.1"/>
    </source>
</evidence>
<protein>
    <submittedName>
        <fullName evidence="3">Uncharacterized protein</fullName>
    </submittedName>
</protein>
<name>A0A7C4E3D7_CALS0</name>
<sequence>MPRKSLSQRIVEALELAERLRKVSEKLPPEIKETVIRYSQVAPKRRKRRSVRRRGAVGRPRRKTETTAA</sequence>